<proteinExistence type="predicted"/>
<dbReference type="PANTHER" id="PTHR43798">
    <property type="entry name" value="MONOACYLGLYCEROL LIPASE"/>
    <property type="match status" value="1"/>
</dbReference>
<name>X1FBN3_9ZZZZ</name>
<dbReference type="Gene3D" id="3.40.50.1820">
    <property type="entry name" value="alpha/beta hydrolase"/>
    <property type="match status" value="1"/>
</dbReference>
<feature type="non-terminal residue" evidence="2">
    <location>
        <position position="1"/>
    </location>
</feature>
<dbReference type="SUPFAM" id="SSF53474">
    <property type="entry name" value="alpha/beta-Hydrolases"/>
    <property type="match status" value="1"/>
</dbReference>
<protein>
    <recommendedName>
        <fullName evidence="1">AB hydrolase-1 domain-containing protein</fullName>
    </recommendedName>
</protein>
<dbReference type="AlphaFoldDB" id="X1FBN3"/>
<accession>X1FBN3</accession>
<dbReference type="PANTHER" id="PTHR43798:SF33">
    <property type="entry name" value="HYDROLASE, PUTATIVE (AFU_ORTHOLOGUE AFUA_2G14860)-RELATED"/>
    <property type="match status" value="1"/>
</dbReference>
<sequence length="228" mass="26170">VVVAFDNRGAGKSSRPDFPYTMEMFVEDLKHLLDYLGITEGIHLCGSSMGAMISQKFALKYPKMTKTLILCAPGSYYPPKTSDQNLLAYNMLKDLDLEQRVKFYFPLIYSRAFKKRLENDRAFFDEISKDMNFCAQLVDPPLYKDYINQNEAFKNFDMRGSIKDIIQPTLILSGSKDKMSIPGEIQSMHEEIPNSILEVILGAGHGFNIEFPEETNRIIWKFVQEHLS</sequence>
<dbReference type="InterPro" id="IPR050266">
    <property type="entry name" value="AB_hydrolase_sf"/>
</dbReference>
<feature type="domain" description="AB hydrolase-1" evidence="1">
    <location>
        <begin position="2"/>
        <end position="211"/>
    </location>
</feature>
<dbReference type="InterPro" id="IPR000073">
    <property type="entry name" value="AB_hydrolase_1"/>
</dbReference>
<dbReference type="Pfam" id="PF00561">
    <property type="entry name" value="Abhydrolase_1"/>
    <property type="match status" value="1"/>
</dbReference>
<dbReference type="EMBL" id="BARU01009907">
    <property type="protein sequence ID" value="GAH43031.1"/>
    <property type="molecule type" value="Genomic_DNA"/>
</dbReference>
<dbReference type="GO" id="GO:0016020">
    <property type="term" value="C:membrane"/>
    <property type="evidence" value="ECO:0007669"/>
    <property type="project" value="TreeGrafter"/>
</dbReference>
<comment type="caution">
    <text evidence="2">The sequence shown here is derived from an EMBL/GenBank/DDBJ whole genome shotgun (WGS) entry which is preliminary data.</text>
</comment>
<reference evidence="2" key="1">
    <citation type="journal article" date="2014" name="Front. Microbiol.">
        <title>High frequency of phylogenetically diverse reductive dehalogenase-homologous genes in deep subseafloor sedimentary metagenomes.</title>
        <authorList>
            <person name="Kawai M."/>
            <person name="Futagami T."/>
            <person name="Toyoda A."/>
            <person name="Takaki Y."/>
            <person name="Nishi S."/>
            <person name="Hori S."/>
            <person name="Arai W."/>
            <person name="Tsubouchi T."/>
            <person name="Morono Y."/>
            <person name="Uchiyama I."/>
            <person name="Ito T."/>
            <person name="Fujiyama A."/>
            <person name="Inagaki F."/>
            <person name="Takami H."/>
        </authorList>
    </citation>
    <scope>NUCLEOTIDE SEQUENCE</scope>
    <source>
        <strain evidence="2">Expedition CK06-06</strain>
    </source>
</reference>
<organism evidence="2">
    <name type="scientific">marine sediment metagenome</name>
    <dbReference type="NCBI Taxonomy" id="412755"/>
    <lineage>
        <taxon>unclassified sequences</taxon>
        <taxon>metagenomes</taxon>
        <taxon>ecological metagenomes</taxon>
    </lineage>
</organism>
<dbReference type="InterPro" id="IPR029058">
    <property type="entry name" value="AB_hydrolase_fold"/>
</dbReference>
<gene>
    <name evidence="2" type="ORF">S03H2_19022</name>
</gene>
<evidence type="ECO:0000259" key="1">
    <source>
        <dbReference type="Pfam" id="PF00561"/>
    </source>
</evidence>
<evidence type="ECO:0000313" key="2">
    <source>
        <dbReference type="EMBL" id="GAH43031.1"/>
    </source>
</evidence>